<feature type="transmembrane region" description="Helical" evidence="7">
    <location>
        <begin position="166"/>
        <end position="185"/>
    </location>
</feature>
<feature type="transmembrane region" description="Helical" evidence="7">
    <location>
        <begin position="262"/>
        <end position="286"/>
    </location>
</feature>
<evidence type="ECO:0000256" key="4">
    <source>
        <dbReference type="ARBA" id="ARBA00022989"/>
    </source>
</evidence>
<proteinExistence type="predicted"/>
<dbReference type="CDD" id="cd17316">
    <property type="entry name" value="MFS_SV2_like"/>
    <property type="match status" value="1"/>
</dbReference>
<organism evidence="9 10">
    <name type="scientific">Sporothrix stenoceras</name>
    <dbReference type="NCBI Taxonomy" id="5173"/>
    <lineage>
        <taxon>Eukaryota</taxon>
        <taxon>Fungi</taxon>
        <taxon>Dikarya</taxon>
        <taxon>Ascomycota</taxon>
        <taxon>Pezizomycotina</taxon>
        <taxon>Sordariomycetes</taxon>
        <taxon>Sordariomycetidae</taxon>
        <taxon>Ophiostomatales</taxon>
        <taxon>Ophiostomataceae</taxon>
        <taxon>Sporothrix</taxon>
    </lineage>
</organism>
<dbReference type="EMBL" id="JAWCUI010000003">
    <property type="protein sequence ID" value="KAL1902850.1"/>
    <property type="molecule type" value="Genomic_DNA"/>
</dbReference>
<feature type="compositionally biased region" description="Acidic residues" evidence="6">
    <location>
        <begin position="57"/>
        <end position="74"/>
    </location>
</feature>
<dbReference type="PROSITE" id="PS50850">
    <property type="entry name" value="MFS"/>
    <property type="match status" value="1"/>
</dbReference>
<evidence type="ECO:0000313" key="9">
    <source>
        <dbReference type="EMBL" id="KAL1902850.1"/>
    </source>
</evidence>
<sequence>MALRSRWSAMAGRLFEFNSYRTISVHDYSDVLVPLEEAHDYGHAARTGRRSEYEAPPGEEDANGLVEDDNDEDVESGRRTDLDNGERRKQHSRTSRGGDEDEDDNEVSAASGMLPMRACEYSIEGLRREVRQSPEGSKEGRQRWTDYELKSKLINKAIQDIGMGRYNWQLFFLCGFGWFADNLWMQGISLILPSLSAEFGIAEKTVRYTTSALFLGLCFGSFFWGIGSDVMGRRLAFNCTLLITSIFGTLAAYGTSWGMVCALVAALGFGVGGNLPVDGALFLEFLPDASSSLLTLLSVWWPVGQLCSSLLAWYQITGVDAEGNVDNTGWRRFIKTIGILTFIMFVIRFFIFRLFESPKYLLSRGRQSEAVAVIHGLAHRNGTKTWLTEEIMDAVAEGSDDGPSTTAADESNGFVGYDATNNDDVDDDEAGLFNNSNHRHSGSGAVHNRKPQTSSVIRDRLKSFSGERLRPLFRTRQLGLATAIIWFVWATIGMGYPLFNAFLPQYLSHGGAASPSASALLVLRDGDAGTIAETPTSVTYRNYAITSIVGVPGSLLAAYTVDNPSPFLGRRGTLAGSTLISAIFLFFFVTFGHSPGSQLFFSCVEAFSQNIMYGVLYAFTPEIFPAPVRGAGTGVASFLNRITGLVAPVIAATLPGDGATGPIYLSAALILSAFFGMIMIPIETRGRQRL</sequence>
<feature type="transmembrane region" description="Helical" evidence="7">
    <location>
        <begin position="478"/>
        <end position="499"/>
    </location>
</feature>
<name>A0ABR3ZRZ1_9PEZI</name>
<dbReference type="PANTHER" id="PTHR23511">
    <property type="entry name" value="SYNAPTIC VESICLE GLYCOPROTEIN 2"/>
    <property type="match status" value="1"/>
</dbReference>
<feature type="domain" description="Major facilitator superfamily (MFS) profile" evidence="8">
    <location>
        <begin position="170"/>
        <end position="685"/>
    </location>
</feature>
<evidence type="ECO:0000256" key="5">
    <source>
        <dbReference type="ARBA" id="ARBA00023136"/>
    </source>
</evidence>
<reference evidence="9 10" key="1">
    <citation type="journal article" date="2024" name="IMA Fungus">
        <title>IMA Genome - F19 : A genome assembly and annotation guide to empower mycologists, including annotated draft genome sequences of Ceratocystis pirilliformis, Diaporthe australafricana, Fusarium ophioides, Paecilomyces lecythidis, and Sporothrix stenoceras.</title>
        <authorList>
            <person name="Aylward J."/>
            <person name="Wilson A.M."/>
            <person name="Visagie C.M."/>
            <person name="Spraker J."/>
            <person name="Barnes I."/>
            <person name="Buitendag C."/>
            <person name="Ceriani C."/>
            <person name="Del Mar Angel L."/>
            <person name="du Plessis D."/>
            <person name="Fuchs T."/>
            <person name="Gasser K."/>
            <person name="Kramer D."/>
            <person name="Li W."/>
            <person name="Munsamy K."/>
            <person name="Piso A."/>
            <person name="Price J.L."/>
            <person name="Sonnekus B."/>
            <person name="Thomas C."/>
            <person name="van der Nest A."/>
            <person name="van Dijk A."/>
            <person name="van Heerden A."/>
            <person name="van Vuuren N."/>
            <person name="Yilmaz N."/>
            <person name="Duong T.A."/>
            <person name="van der Merwe N.A."/>
            <person name="Wingfield M.J."/>
            <person name="Wingfield B.D."/>
        </authorList>
    </citation>
    <scope>NUCLEOTIDE SEQUENCE [LARGE SCALE GENOMIC DNA]</scope>
    <source>
        <strain evidence="9 10">CMW 5346</strain>
    </source>
</reference>
<feature type="transmembrane region" description="Helical" evidence="7">
    <location>
        <begin position="573"/>
        <end position="593"/>
    </location>
</feature>
<feature type="transmembrane region" description="Helical" evidence="7">
    <location>
        <begin position="205"/>
        <end position="226"/>
    </location>
</feature>
<gene>
    <name evidence="9" type="ORF">Sste5346_000761</name>
</gene>
<feature type="transmembrane region" description="Helical" evidence="7">
    <location>
        <begin position="293"/>
        <end position="316"/>
    </location>
</feature>
<dbReference type="InterPro" id="IPR036259">
    <property type="entry name" value="MFS_trans_sf"/>
</dbReference>
<evidence type="ECO:0000256" key="7">
    <source>
        <dbReference type="SAM" id="Phobius"/>
    </source>
</evidence>
<evidence type="ECO:0000256" key="3">
    <source>
        <dbReference type="ARBA" id="ARBA00022692"/>
    </source>
</evidence>
<evidence type="ECO:0000256" key="1">
    <source>
        <dbReference type="ARBA" id="ARBA00004141"/>
    </source>
</evidence>
<dbReference type="SUPFAM" id="SSF103473">
    <property type="entry name" value="MFS general substrate transporter"/>
    <property type="match status" value="1"/>
</dbReference>
<dbReference type="PANTHER" id="PTHR23511:SF5">
    <property type="entry name" value="MAJOR FACILITATOR-TYPE TRANSPORTER HXNZ-RELATED"/>
    <property type="match status" value="1"/>
</dbReference>
<dbReference type="Proteomes" id="UP001583186">
    <property type="component" value="Unassembled WGS sequence"/>
</dbReference>
<feature type="transmembrane region" description="Helical" evidence="7">
    <location>
        <begin position="336"/>
        <end position="355"/>
    </location>
</feature>
<keyword evidence="4 7" id="KW-1133">Transmembrane helix</keyword>
<evidence type="ECO:0000256" key="6">
    <source>
        <dbReference type="SAM" id="MobiDB-lite"/>
    </source>
</evidence>
<comment type="caution">
    <text evidence="9">The sequence shown here is derived from an EMBL/GenBank/DDBJ whole genome shotgun (WGS) entry which is preliminary data.</text>
</comment>
<feature type="transmembrane region" description="Helical" evidence="7">
    <location>
        <begin position="663"/>
        <end position="682"/>
    </location>
</feature>
<accession>A0ABR3ZRZ1</accession>
<dbReference type="InterPro" id="IPR020846">
    <property type="entry name" value="MFS_dom"/>
</dbReference>
<protein>
    <recommendedName>
        <fullName evidence="8">Major facilitator superfamily (MFS) profile domain-containing protein</fullName>
    </recommendedName>
</protein>
<feature type="region of interest" description="Disordered" evidence="6">
    <location>
        <begin position="43"/>
        <end position="111"/>
    </location>
</feature>
<evidence type="ECO:0000313" key="10">
    <source>
        <dbReference type="Proteomes" id="UP001583186"/>
    </source>
</evidence>
<feature type="transmembrane region" description="Helical" evidence="7">
    <location>
        <begin position="235"/>
        <end position="256"/>
    </location>
</feature>
<feature type="compositionally biased region" description="Basic and acidic residues" evidence="6">
    <location>
        <begin position="75"/>
        <end position="87"/>
    </location>
</feature>
<evidence type="ECO:0000259" key="8">
    <source>
        <dbReference type="PROSITE" id="PS50850"/>
    </source>
</evidence>
<keyword evidence="5 7" id="KW-0472">Membrane</keyword>
<keyword evidence="2" id="KW-0813">Transport</keyword>
<comment type="subcellular location">
    <subcellularLocation>
        <location evidence="1">Membrane</location>
        <topology evidence="1">Multi-pass membrane protein</topology>
    </subcellularLocation>
</comment>
<dbReference type="Gene3D" id="1.20.1250.20">
    <property type="entry name" value="MFS general substrate transporter like domains"/>
    <property type="match status" value="1"/>
</dbReference>
<keyword evidence="10" id="KW-1185">Reference proteome</keyword>
<evidence type="ECO:0000256" key="2">
    <source>
        <dbReference type="ARBA" id="ARBA00022448"/>
    </source>
</evidence>
<feature type="transmembrane region" description="Helical" evidence="7">
    <location>
        <begin position="543"/>
        <end position="561"/>
    </location>
</feature>
<feature type="compositionally biased region" description="Basic and acidic residues" evidence="6">
    <location>
        <begin position="43"/>
        <end position="53"/>
    </location>
</feature>
<dbReference type="InterPro" id="IPR011701">
    <property type="entry name" value="MFS"/>
</dbReference>
<dbReference type="Pfam" id="PF07690">
    <property type="entry name" value="MFS_1"/>
    <property type="match status" value="1"/>
</dbReference>
<keyword evidence="3 7" id="KW-0812">Transmembrane</keyword>